<evidence type="ECO:0000256" key="4">
    <source>
        <dbReference type="ARBA" id="ARBA00022679"/>
    </source>
</evidence>
<organism evidence="12 13">
    <name type="scientific">Talaromyces proteolyticus</name>
    <dbReference type="NCBI Taxonomy" id="1131652"/>
    <lineage>
        <taxon>Eukaryota</taxon>
        <taxon>Fungi</taxon>
        <taxon>Dikarya</taxon>
        <taxon>Ascomycota</taxon>
        <taxon>Pezizomycotina</taxon>
        <taxon>Eurotiomycetes</taxon>
        <taxon>Eurotiomycetidae</taxon>
        <taxon>Eurotiales</taxon>
        <taxon>Trichocomaceae</taxon>
        <taxon>Talaromyces</taxon>
        <taxon>Talaromyces sect. Bacilispori</taxon>
    </lineage>
</organism>
<dbReference type="GO" id="GO:0016747">
    <property type="term" value="F:acyltransferase activity, transferring groups other than amino-acyl groups"/>
    <property type="evidence" value="ECO:0007669"/>
    <property type="project" value="InterPro"/>
</dbReference>
<dbReference type="GO" id="GO:0008289">
    <property type="term" value="F:lipid binding"/>
    <property type="evidence" value="ECO:0007669"/>
    <property type="project" value="UniProtKB-KW"/>
</dbReference>
<dbReference type="PANTHER" id="PTHR42870:SF1">
    <property type="entry name" value="NON-SPECIFIC LIPID-TRANSFER PROTEIN-LIKE 2"/>
    <property type="match status" value="1"/>
</dbReference>
<evidence type="ECO:0000256" key="8">
    <source>
        <dbReference type="ARBA" id="ARBA00023140"/>
    </source>
</evidence>
<reference evidence="12" key="1">
    <citation type="submission" date="2021-12" db="EMBL/GenBank/DDBJ databases">
        <title>Convergent genome expansion in fungi linked to evolution of root-endophyte symbiosis.</title>
        <authorList>
            <consortium name="DOE Joint Genome Institute"/>
            <person name="Ke Y.-H."/>
            <person name="Bonito G."/>
            <person name="Liao H.-L."/>
            <person name="Looney B."/>
            <person name="Rojas-Flechas A."/>
            <person name="Nash J."/>
            <person name="Hameed K."/>
            <person name="Schadt C."/>
            <person name="Martin F."/>
            <person name="Crous P.W."/>
            <person name="Miettinen O."/>
            <person name="Magnuson J.K."/>
            <person name="Labbe J."/>
            <person name="Jacobson D."/>
            <person name="Doktycz M.J."/>
            <person name="Veneault-Fourrey C."/>
            <person name="Kuo A."/>
            <person name="Mondo S."/>
            <person name="Calhoun S."/>
            <person name="Riley R."/>
            <person name="Ohm R."/>
            <person name="LaButti K."/>
            <person name="Andreopoulos B."/>
            <person name="Pangilinan J."/>
            <person name="Nolan M."/>
            <person name="Tritt A."/>
            <person name="Clum A."/>
            <person name="Lipzen A."/>
            <person name="Daum C."/>
            <person name="Barry K."/>
            <person name="Grigoriev I.V."/>
            <person name="Vilgalys R."/>
        </authorList>
    </citation>
    <scope>NUCLEOTIDE SEQUENCE</scope>
    <source>
        <strain evidence="12">PMI_201</strain>
    </source>
</reference>
<feature type="domain" description="Thiolase C-terminal" evidence="11">
    <location>
        <begin position="271"/>
        <end position="388"/>
    </location>
</feature>
<dbReference type="Gene3D" id="3.40.47.10">
    <property type="match status" value="1"/>
</dbReference>
<keyword evidence="5" id="KW-0630">Potassium</keyword>
<gene>
    <name evidence="12" type="ORF">BGW36DRAFT_293013</name>
</gene>
<dbReference type="PROSITE" id="PS00098">
    <property type="entry name" value="THIOLASE_1"/>
    <property type="match status" value="1"/>
</dbReference>
<evidence type="ECO:0000256" key="6">
    <source>
        <dbReference type="ARBA" id="ARBA00023055"/>
    </source>
</evidence>
<dbReference type="GO" id="GO:0006869">
    <property type="term" value="P:lipid transport"/>
    <property type="evidence" value="ECO:0007669"/>
    <property type="project" value="UniProtKB-KW"/>
</dbReference>
<dbReference type="PROSITE" id="PS00737">
    <property type="entry name" value="THIOLASE_2"/>
    <property type="match status" value="1"/>
</dbReference>
<dbReference type="RefSeq" id="XP_046074577.1">
    <property type="nucleotide sequence ID" value="XM_046210955.1"/>
</dbReference>
<evidence type="ECO:0000313" key="12">
    <source>
        <dbReference type="EMBL" id="KAH8700871.1"/>
    </source>
</evidence>
<dbReference type="SUPFAM" id="SSF53901">
    <property type="entry name" value="Thiolase-like"/>
    <property type="match status" value="2"/>
</dbReference>
<evidence type="ECO:0000259" key="10">
    <source>
        <dbReference type="Pfam" id="PF00108"/>
    </source>
</evidence>
<dbReference type="CDD" id="cd00829">
    <property type="entry name" value="SCP-x_thiolase"/>
    <property type="match status" value="1"/>
</dbReference>
<feature type="domain" description="Thiolase N-terminal" evidence="10">
    <location>
        <begin position="22"/>
        <end position="231"/>
    </location>
</feature>
<keyword evidence="3" id="KW-0813">Transport</keyword>
<comment type="subcellular location">
    <subcellularLocation>
        <location evidence="1">Peroxisome</location>
    </subcellularLocation>
</comment>
<keyword evidence="6" id="KW-0445">Lipid transport</keyword>
<proteinExistence type="predicted"/>
<keyword evidence="4" id="KW-0808">Transferase</keyword>
<protein>
    <recommendedName>
        <fullName evidence="2">propanoyl-CoA C-acyltransferase</fullName>
        <ecNumber evidence="2">2.3.1.176</ecNumber>
    </recommendedName>
    <alternativeName>
        <fullName evidence="9">Propanoyl-CoA C-acyltransferase</fullName>
    </alternativeName>
</protein>
<evidence type="ECO:0000256" key="7">
    <source>
        <dbReference type="ARBA" id="ARBA00023121"/>
    </source>
</evidence>
<dbReference type="EMBL" id="JAJTJA010000004">
    <property type="protein sequence ID" value="KAH8700871.1"/>
    <property type="molecule type" value="Genomic_DNA"/>
</dbReference>
<dbReference type="NCBIfam" id="NF006102">
    <property type="entry name" value="PRK08256.1"/>
    <property type="match status" value="1"/>
</dbReference>
<dbReference type="Pfam" id="PF22691">
    <property type="entry name" value="Thiolase_C_1"/>
    <property type="match status" value="1"/>
</dbReference>
<evidence type="ECO:0000256" key="1">
    <source>
        <dbReference type="ARBA" id="ARBA00004275"/>
    </source>
</evidence>
<evidence type="ECO:0000256" key="5">
    <source>
        <dbReference type="ARBA" id="ARBA00022958"/>
    </source>
</evidence>
<dbReference type="GeneID" id="70241242"/>
<dbReference type="InterPro" id="IPR020615">
    <property type="entry name" value="Thiolase_acyl_enz_int_AS"/>
</dbReference>
<evidence type="ECO:0000256" key="2">
    <source>
        <dbReference type="ARBA" id="ARBA00012352"/>
    </source>
</evidence>
<keyword evidence="13" id="KW-1185">Reference proteome</keyword>
<evidence type="ECO:0000259" key="11">
    <source>
        <dbReference type="Pfam" id="PF22691"/>
    </source>
</evidence>
<dbReference type="InterPro" id="IPR016039">
    <property type="entry name" value="Thiolase-like"/>
</dbReference>
<dbReference type="Pfam" id="PF00108">
    <property type="entry name" value="Thiolase_N"/>
    <property type="match status" value="1"/>
</dbReference>
<dbReference type="InterPro" id="IPR055140">
    <property type="entry name" value="Thiolase_C_2"/>
</dbReference>
<evidence type="ECO:0000256" key="3">
    <source>
        <dbReference type="ARBA" id="ARBA00022448"/>
    </source>
</evidence>
<accession>A0AAD4KZC6</accession>
<sequence length="457" mass="49396">MPRNNLAPTYVLGVGLTKFAKPRGKVDYTELGYEAGIKAMLDAHISYDDVDQGIACYCYGDSTCGQRVFYQFGMTEIPIFNVNNNCATASTGLSMARNTISHGGADCILVVGFEKMNPGSLKSYWNDRADPVGRHMDLLHATKGDTNAPPALQLFGYAAQEYMEKYGATPSDFAEISRVNHSHSQHNPYAQFRDVYSLNEIMNAPMIQDPLTKLQCCPTSDGGAAAVLVSKAFLEARPELKSQAILIAGQAMATDNPSAFDRTAMNLVGAGITQRAVHDALAEAQVSIEDVKLIELHDCFSAAEMVFIDSLGVCPRGKAHEYVRAGNITFGGRTVINPSGGLLSKGHPLGATGLAQCAELVWQLRGWANNRLVENSHVALAHNVGLGGTGVVTIYRRADGADNRRVDNEEVKKVTGLRYNPATKAGGFTVNQSNAVRSKKRSDWALGDTEKKVQARF</sequence>
<evidence type="ECO:0000256" key="9">
    <source>
        <dbReference type="ARBA" id="ARBA00032316"/>
    </source>
</evidence>
<dbReference type="InterPro" id="IPR020613">
    <property type="entry name" value="Thiolase_CS"/>
</dbReference>
<dbReference type="EC" id="2.3.1.176" evidence="2"/>
<dbReference type="PANTHER" id="PTHR42870">
    <property type="entry name" value="ACETYL-COA C-ACETYLTRANSFERASE"/>
    <property type="match status" value="1"/>
</dbReference>
<dbReference type="GO" id="GO:0005777">
    <property type="term" value="C:peroxisome"/>
    <property type="evidence" value="ECO:0007669"/>
    <property type="project" value="UniProtKB-SubCell"/>
</dbReference>
<dbReference type="Proteomes" id="UP001201262">
    <property type="component" value="Unassembled WGS sequence"/>
</dbReference>
<name>A0AAD4KZC6_9EURO</name>
<dbReference type="InterPro" id="IPR020616">
    <property type="entry name" value="Thiolase_N"/>
</dbReference>
<comment type="caution">
    <text evidence="12">The sequence shown here is derived from an EMBL/GenBank/DDBJ whole genome shotgun (WGS) entry which is preliminary data.</text>
</comment>
<dbReference type="AlphaFoldDB" id="A0AAD4KZC6"/>
<keyword evidence="7" id="KW-0446">Lipid-binding</keyword>
<evidence type="ECO:0000313" key="13">
    <source>
        <dbReference type="Proteomes" id="UP001201262"/>
    </source>
</evidence>
<keyword evidence="8" id="KW-0576">Peroxisome</keyword>